<dbReference type="PANTHER" id="PTHR38011">
    <property type="entry name" value="DIHYDROFOLATE REDUCTASE FAMILY PROTEIN (AFU_ORTHOLOGUE AFUA_8G06820)"/>
    <property type="match status" value="1"/>
</dbReference>
<dbReference type="InterPro" id="IPR002734">
    <property type="entry name" value="RibDG_C"/>
</dbReference>
<dbReference type="InterPro" id="IPR050765">
    <property type="entry name" value="Riboflavin_Biosynth_HTPR"/>
</dbReference>
<keyword evidence="15" id="KW-1185">Reference proteome</keyword>
<dbReference type="Proteomes" id="UP001168579">
    <property type="component" value="Unassembled WGS sequence"/>
</dbReference>
<comment type="cofactor">
    <cofactor evidence="12">
        <name>Zn(2+)</name>
        <dbReference type="ChEBI" id="CHEBI:29105"/>
    </cofactor>
    <text evidence="12">Binds 1 zinc ion.</text>
</comment>
<dbReference type="GO" id="GO:0008703">
    <property type="term" value="F:5-amino-6-(5-phosphoribosylamino)uracil reductase activity"/>
    <property type="evidence" value="ECO:0007669"/>
    <property type="project" value="UniProtKB-EC"/>
</dbReference>
<keyword evidence="9 12" id="KW-0521">NADP</keyword>
<evidence type="ECO:0000256" key="9">
    <source>
        <dbReference type="ARBA" id="ARBA00022857"/>
    </source>
</evidence>
<dbReference type="EMBL" id="JAUKUC010000001">
    <property type="protein sequence ID" value="MDO1511269.1"/>
    <property type="molecule type" value="Genomic_DNA"/>
</dbReference>
<keyword evidence="11" id="KW-0511">Multifunctional enzyme</keyword>
<dbReference type="InterPro" id="IPR004794">
    <property type="entry name" value="Eubact_RibD"/>
</dbReference>
<comment type="catalytic activity">
    <reaction evidence="12">
        <text>2,5-diamino-6-hydroxy-4-(5-phosphoribosylamino)-pyrimidine + H2O + H(+) = 5-amino-6-(5-phospho-D-ribosylamino)uracil + NH4(+)</text>
        <dbReference type="Rhea" id="RHEA:21868"/>
        <dbReference type="ChEBI" id="CHEBI:15377"/>
        <dbReference type="ChEBI" id="CHEBI:15378"/>
        <dbReference type="ChEBI" id="CHEBI:28938"/>
        <dbReference type="ChEBI" id="CHEBI:58453"/>
        <dbReference type="ChEBI" id="CHEBI:58614"/>
        <dbReference type="EC" id="3.5.4.26"/>
    </reaction>
</comment>
<dbReference type="PIRSF" id="PIRSF006769">
    <property type="entry name" value="RibD"/>
    <property type="match status" value="1"/>
</dbReference>
<evidence type="ECO:0000313" key="15">
    <source>
        <dbReference type="Proteomes" id="UP001168579"/>
    </source>
</evidence>
<reference evidence="14" key="2">
    <citation type="submission" date="2023-06" db="EMBL/GenBank/DDBJ databases">
        <authorList>
            <person name="Lucena T."/>
            <person name="Sun Q."/>
        </authorList>
    </citation>
    <scope>NUCLEOTIDE SEQUENCE</scope>
    <source>
        <strain evidence="14">CECT 8869</strain>
    </source>
</reference>
<dbReference type="Gene3D" id="3.40.140.10">
    <property type="entry name" value="Cytidine Deaminase, domain 2"/>
    <property type="match status" value="1"/>
</dbReference>
<comment type="pathway">
    <text evidence="3 12">Cofactor biosynthesis; riboflavin biosynthesis; 5-amino-6-(D-ribitylamino)uracil from GTP: step 3/4.</text>
</comment>
<dbReference type="EC" id="1.1.1.193" evidence="12"/>
<evidence type="ECO:0000259" key="13">
    <source>
        <dbReference type="PROSITE" id="PS51747"/>
    </source>
</evidence>
<comment type="similarity">
    <text evidence="5 12">In the C-terminal section; belongs to the HTP reductase family.</text>
</comment>
<dbReference type="InterPro" id="IPR002125">
    <property type="entry name" value="CMP_dCMP_dom"/>
</dbReference>
<comment type="similarity">
    <text evidence="4 12">In the N-terminal section; belongs to the cytidine and deoxycytidylate deaminase family.</text>
</comment>
<dbReference type="CDD" id="cd01284">
    <property type="entry name" value="Riboflavin_deaminase-reductase"/>
    <property type="match status" value="1"/>
</dbReference>
<dbReference type="PANTHER" id="PTHR38011:SF7">
    <property type="entry name" value="2,5-DIAMINO-6-RIBOSYLAMINO-4(3H)-PYRIMIDINONE 5'-PHOSPHATE REDUCTASE"/>
    <property type="match status" value="1"/>
</dbReference>
<dbReference type="GO" id="GO:0008835">
    <property type="term" value="F:diaminohydroxyphosphoribosylaminopyrimidine deaminase activity"/>
    <property type="evidence" value="ECO:0007669"/>
    <property type="project" value="UniProtKB-EC"/>
</dbReference>
<dbReference type="Pfam" id="PF01872">
    <property type="entry name" value="RibD_C"/>
    <property type="match status" value="1"/>
</dbReference>
<feature type="domain" description="CMP/dCMP-type deaminase" evidence="13">
    <location>
        <begin position="20"/>
        <end position="144"/>
    </location>
</feature>
<organism evidence="14 15">
    <name type="scientific">Maribacter confluentis</name>
    <dbReference type="NCBI Taxonomy" id="1656093"/>
    <lineage>
        <taxon>Bacteria</taxon>
        <taxon>Pseudomonadati</taxon>
        <taxon>Bacteroidota</taxon>
        <taxon>Flavobacteriia</taxon>
        <taxon>Flavobacteriales</taxon>
        <taxon>Flavobacteriaceae</taxon>
        <taxon>Maribacter</taxon>
    </lineage>
</organism>
<keyword evidence="6 12" id="KW-0686">Riboflavin biosynthesis</keyword>
<evidence type="ECO:0000256" key="1">
    <source>
        <dbReference type="ARBA" id="ARBA00002151"/>
    </source>
</evidence>
<evidence type="ECO:0000256" key="12">
    <source>
        <dbReference type="PIRNR" id="PIRNR006769"/>
    </source>
</evidence>
<dbReference type="NCBIfam" id="TIGR00326">
    <property type="entry name" value="eubact_ribD"/>
    <property type="match status" value="1"/>
</dbReference>
<comment type="catalytic activity">
    <reaction evidence="12">
        <text>5-amino-6-(5-phospho-D-ribitylamino)uracil + NADP(+) = 5-amino-6-(5-phospho-D-ribosylamino)uracil + NADPH + H(+)</text>
        <dbReference type="Rhea" id="RHEA:17845"/>
        <dbReference type="ChEBI" id="CHEBI:15378"/>
        <dbReference type="ChEBI" id="CHEBI:57783"/>
        <dbReference type="ChEBI" id="CHEBI:58349"/>
        <dbReference type="ChEBI" id="CHEBI:58421"/>
        <dbReference type="ChEBI" id="CHEBI:58453"/>
        <dbReference type="EC" id="1.1.1.193"/>
    </reaction>
</comment>
<evidence type="ECO:0000256" key="2">
    <source>
        <dbReference type="ARBA" id="ARBA00004882"/>
    </source>
</evidence>
<evidence type="ECO:0000256" key="4">
    <source>
        <dbReference type="ARBA" id="ARBA00005259"/>
    </source>
</evidence>
<comment type="pathway">
    <text evidence="2 12">Cofactor biosynthesis; riboflavin biosynthesis; 5-amino-6-(D-ribitylamino)uracil from GTP: step 2/4.</text>
</comment>
<keyword evidence="7 12" id="KW-0479">Metal-binding</keyword>
<dbReference type="Gene3D" id="3.40.430.10">
    <property type="entry name" value="Dihydrofolate Reductase, subunit A"/>
    <property type="match status" value="1"/>
</dbReference>
<reference evidence="14" key="1">
    <citation type="journal article" date="2014" name="Int. J. Syst. Evol. Microbiol.">
        <title>Complete genome of a new Firmicutes species belonging to the dominant human colonic microbiota ('Ruminococcus bicirculans') reveals two chromosomes and a selective capacity to utilize plant glucans.</title>
        <authorList>
            <consortium name="NISC Comparative Sequencing Program"/>
            <person name="Wegmann U."/>
            <person name="Louis P."/>
            <person name="Goesmann A."/>
            <person name="Henrissat B."/>
            <person name="Duncan S.H."/>
            <person name="Flint H.J."/>
        </authorList>
    </citation>
    <scope>NUCLEOTIDE SEQUENCE</scope>
    <source>
        <strain evidence="14">CECT 8869</strain>
    </source>
</reference>
<evidence type="ECO:0000256" key="7">
    <source>
        <dbReference type="ARBA" id="ARBA00022723"/>
    </source>
</evidence>
<dbReference type="Pfam" id="PF00383">
    <property type="entry name" value="dCMP_cyt_deam_1"/>
    <property type="match status" value="1"/>
</dbReference>
<comment type="function">
    <text evidence="1 12">Converts 2,5-diamino-6-(ribosylamino)-4(3h)-pyrimidinone 5'-phosphate into 5-amino-6-(ribosylamino)-2,4(1h,3h)-pyrimidinedione 5'-phosphate.</text>
</comment>
<dbReference type="PROSITE" id="PS00903">
    <property type="entry name" value="CYT_DCMP_DEAMINASES_1"/>
    <property type="match status" value="1"/>
</dbReference>
<dbReference type="InterPro" id="IPR016192">
    <property type="entry name" value="APOBEC/CMP_deaminase_Zn-bd"/>
</dbReference>
<keyword evidence="12 14" id="KW-0378">Hydrolase</keyword>
<keyword evidence="8 12" id="KW-0862">Zinc</keyword>
<name>A0ABT8RJR3_9FLAO</name>
<dbReference type="EC" id="3.5.4.26" evidence="12"/>
<dbReference type="PROSITE" id="PS51747">
    <property type="entry name" value="CYT_DCMP_DEAMINASES_2"/>
    <property type="match status" value="1"/>
</dbReference>
<evidence type="ECO:0000256" key="3">
    <source>
        <dbReference type="ARBA" id="ARBA00004910"/>
    </source>
</evidence>
<evidence type="ECO:0000256" key="8">
    <source>
        <dbReference type="ARBA" id="ARBA00022833"/>
    </source>
</evidence>
<sequence>MSINNPQPNKKVPPSVDLLTNDEIYMLRCIEIAKYGLGSTAPNPMVGAVIVHNGKIIGEGFTSAFGGNHAEVNAIHSVSDKSLLKDATIYVTLEPCSHFGKTPPCADLIIQMGIPKVVIGLKDPHEKVAGNGIKKLKNAGCIVKVGILEQECKDHHARFLTNCNKKRPYIILKWAETIDGYIAPDTLLRGDKKEPFWITNTRSRQLVHKWRSEEPGILVGTNTVMADNPQLNVRNWTGKNPLRIVLDRELKIPSTYHIFNGKQQTLICTQVVDSKQYNSNARYKIVDFEANLAQQLCKILYEENIQSIIIEGGLHTLQSFIDANIWDEARIFKGTNRFGTGLSAPRIKGYITQHSQILNDQLTVLHNDQEHYI</sequence>
<evidence type="ECO:0000256" key="10">
    <source>
        <dbReference type="ARBA" id="ARBA00023002"/>
    </source>
</evidence>
<accession>A0ABT8RJR3</accession>
<dbReference type="InterPro" id="IPR016193">
    <property type="entry name" value="Cytidine_deaminase-like"/>
</dbReference>
<protein>
    <recommendedName>
        <fullName evidence="12">Riboflavin biosynthesis protein RibD</fullName>
    </recommendedName>
    <domain>
        <recommendedName>
            <fullName evidence="12">Diaminohydroxyphosphoribosylaminopyrimidine deaminase</fullName>
            <shortName evidence="12">DRAP deaminase</shortName>
            <ecNumber evidence="12">3.5.4.26</ecNumber>
        </recommendedName>
        <alternativeName>
            <fullName evidence="12">Riboflavin-specific deaminase</fullName>
        </alternativeName>
    </domain>
    <domain>
        <recommendedName>
            <fullName evidence="12">5-amino-6-(5-phosphoribosylamino)uracil reductase</fullName>
            <ecNumber evidence="12">1.1.1.193</ecNumber>
        </recommendedName>
        <alternativeName>
            <fullName evidence="12">HTP reductase</fullName>
        </alternativeName>
    </domain>
</protein>
<evidence type="ECO:0000256" key="11">
    <source>
        <dbReference type="ARBA" id="ARBA00023268"/>
    </source>
</evidence>
<keyword evidence="10 12" id="KW-0560">Oxidoreductase</keyword>
<evidence type="ECO:0000256" key="5">
    <source>
        <dbReference type="ARBA" id="ARBA00007417"/>
    </source>
</evidence>
<evidence type="ECO:0000313" key="14">
    <source>
        <dbReference type="EMBL" id="MDO1511269.1"/>
    </source>
</evidence>
<dbReference type="SUPFAM" id="SSF53597">
    <property type="entry name" value="Dihydrofolate reductase-like"/>
    <property type="match status" value="1"/>
</dbReference>
<gene>
    <name evidence="14" type="primary">ribD</name>
    <name evidence="14" type="ORF">Q2T41_01150</name>
</gene>
<evidence type="ECO:0000256" key="6">
    <source>
        <dbReference type="ARBA" id="ARBA00022619"/>
    </source>
</evidence>
<comment type="caution">
    <text evidence="14">The sequence shown here is derived from an EMBL/GenBank/DDBJ whole genome shotgun (WGS) entry which is preliminary data.</text>
</comment>
<proteinExistence type="inferred from homology"/>
<dbReference type="SUPFAM" id="SSF53927">
    <property type="entry name" value="Cytidine deaminase-like"/>
    <property type="match status" value="1"/>
</dbReference>
<dbReference type="InterPro" id="IPR024072">
    <property type="entry name" value="DHFR-like_dom_sf"/>
</dbReference>